<comment type="caution">
    <text evidence="2">The sequence shown here is derived from an EMBL/GenBank/DDBJ whole genome shotgun (WGS) entry which is preliminary data.</text>
</comment>
<dbReference type="EMBL" id="VUMV01000004">
    <property type="protein sequence ID" value="MST82136.1"/>
    <property type="molecule type" value="Genomic_DNA"/>
</dbReference>
<proteinExistence type="predicted"/>
<organism evidence="2 3">
    <name type="scientific">Bilifractor porci</name>
    <dbReference type="NCBI Taxonomy" id="2606636"/>
    <lineage>
        <taxon>Bacteria</taxon>
        <taxon>Bacillati</taxon>
        <taxon>Bacillota</taxon>
        <taxon>Clostridia</taxon>
        <taxon>Lachnospirales</taxon>
        <taxon>Lachnospiraceae</taxon>
        <taxon>Bilifractor</taxon>
    </lineage>
</organism>
<name>A0A7X2TPU0_9FIRM</name>
<keyword evidence="1" id="KW-0472">Membrane</keyword>
<dbReference type="RefSeq" id="WP_154458037.1">
    <property type="nucleotide sequence ID" value="NZ_VUMV01000004.1"/>
</dbReference>
<dbReference type="Proteomes" id="UP000466864">
    <property type="component" value="Unassembled WGS sequence"/>
</dbReference>
<sequence>MEKGKDKMENPGGMKVLPFHKTQEDAVQAYQEFYRGRPLLPGIFLKESHIQEMQGGYVPYFLISGTADVDAVYEAQDTSPAEGPGKIRKIVSEYQAVRKATVDYYHLPVNASGQIPESFMKNLEPFRLKELIPAEDSPEKEHIQDFLTIDIQKDPEAEQKRVSEIMSGILKGSVHHSYVKEERISADYQNEKEQCVLFPVYLLTTKYGNRYFHFGMNGQTGKVYGDLPISYPHLTALFMGLFVGGAAAVWGILRLLFFFAQMPVSAFVNNTFLLIGLFAGLIAANHVVSDRYEKMKKPAPPPEKKYESCEIRNREFSDILIRKQYTDRKNVVIREETGTQTNQD</sequence>
<keyword evidence="3" id="KW-1185">Reference proteome</keyword>
<keyword evidence="1" id="KW-1133">Transmembrane helix</keyword>
<accession>A0A7X2TPU0</accession>
<dbReference type="AlphaFoldDB" id="A0A7X2TPU0"/>
<gene>
    <name evidence="2" type="ORF">FYJ60_07395</name>
</gene>
<evidence type="ECO:0000256" key="1">
    <source>
        <dbReference type="SAM" id="Phobius"/>
    </source>
</evidence>
<keyword evidence="1" id="KW-0812">Transmembrane</keyword>
<evidence type="ECO:0000313" key="2">
    <source>
        <dbReference type="EMBL" id="MST82136.1"/>
    </source>
</evidence>
<feature type="transmembrane region" description="Helical" evidence="1">
    <location>
        <begin position="266"/>
        <end position="288"/>
    </location>
</feature>
<evidence type="ECO:0000313" key="3">
    <source>
        <dbReference type="Proteomes" id="UP000466864"/>
    </source>
</evidence>
<reference evidence="2 3" key="1">
    <citation type="submission" date="2019-08" db="EMBL/GenBank/DDBJ databases">
        <title>In-depth cultivation of the pig gut microbiome towards novel bacterial diversity and tailored functional studies.</title>
        <authorList>
            <person name="Wylensek D."/>
            <person name="Hitch T.C.A."/>
            <person name="Clavel T."/>
        </authorList>
    </citation>
    <scope>NUCLEOTIDE SEQUENCE [LARGE SCALE GENOMIC DNA]</scope>
    <source>
        <strain evidence="2 3">Oil+RF-744-WCA-WT-13</strain>
    </source>
</reference>
<protein>
    <submittedName>
        <fullName evidence="2">DUF308 domain-containing protein</fullName>
    </submittedName>
</protein>
<feature type="transmembrane region" description="Helical" evidence="1">
    <location>
        <begin position="236"/>
        <end position="260"/>
    </location>
</feature>